<keyword evidence="1" id="KW-1133">Transmembrane helix</keyword>
<evidence type="ECO:0000313" key="3">
    <source>
        <dbReference type="Proteomes" id="UP001519271"/>
    </source>
</evidence>
<gene>
    <name evidence="2" type="ORF">J2Z34_000289</name>
</gene>
<dbReference type="EMBL" id="JAGGKC010000001">
    <property type="protein sequence ID" value="MBP1917826.1"/>
    <property type="molecule type" value="Genomic_DNA"/>
</dbReference>
<evidence type="ECO:0000313" key="2">
    <source>
        <dbReference type="EMBL" id="MBP1917826.1"/>
    </source>
</evidence>
<proteinExistence type="predicted"/>
<accession>A0ABS4G026</accession>
<keyword evidence="3" id="KW-1185">Reference proteome</keyword>
<name>A0ABS4G026_9CLOT</name>
<dbReference type="Proteomes" id="UP001519271">
    <property type="component" value="Unassembled WGS sequence"/>
</dbReference>
<reference evidence="2 3" key="1">
    <citation type="submission" date="2021-03" db="EMBL/GenBank/DDBJ databases">
        <title>Genomic Encyclopedia of Type Strains, Phase IV (KMG-IV): sequencing the most valuable type-strain genomes for metagenomic binning, comparative biology and taxonomic classification.</title>
        <authorList>
            <person name="Goeker M."/>
        </authorList>
    </citation>
    <scope>NUCLEOTIDE SEQUENCE [LARGE SCALE GENOMIC DNA]</scope>
    <source>
        <strain evidence="2 3">DSM 6139</strain>
    </source>
</reference>
<comment type="caution">
    <text evidence="2">The sequence shown here is derived from an EMBL/GenBank/DDBJ whole genome shotgun (WGS) entry which is preliminary data.</text>
</comment>
<evidence type="ECO:0000256" key="1">
    <source>
        <dbReference type="SAM" id="Phobius"/>
    </source>
</evidence>
<keyword evidence="1" id="KW-0472">Membrane</keyword>
<organism evidence="2 3">
    <name type="scientific">Youngiibacter multivorans</name>
    <dbReference type="NCBI Taxonomy" id="937251"/>
    <lineage>
        <taxon>Bacteria</taxon>
        <taxon>Bacillati</taxon>
        <taxon>Bacillota</taxon>
        <taxon>Clostridia</taxon>
        <taxon>Eubacteriales</taxon>
        <taxon>Clostridiaceae</taxon>
        <taxon>Youngiibacter</taxon>
    </lineage>
</organism>
<protein>
    <recommendedName>
        <fullName evidence="4">DUF5666 domain-containing protein</fullName>
    </recommendedName>
</protein>
<dbReference type="RefSeq" id="WP_209458064.1">
    <property type="nucleotide sequence ID" value="NZ_JAGGKC010000001.1"/>
</dbReference>
<evidence type="ECO:0008006" key="4">
    <source>
        <dbReference type="Google" id="ProtNLM"/>
    </source>
</evidence>
<feature type="transmembrane region" description="Helical" evidence="1">
    <location>
        <begin position="6"/>
        <end position="24"/>
    </location>
</feature>
<keyword evidence="1" id="KW-0812">Transmembrane</keyword>
<sequence>MKNKIPVYVAIFAAAIITGVFLYSGMGTALRSFKPDIRGVITEITFDGNTGNILVEETADTGLQFDKASVYLTNDTVYYKDGKKMAKSPGLLAKGMTVEVQITGTVRESYPVQVDARIVNILTAGK</sequence>